<evidence type="ECO:0000313" key="22">
    <source>
        <dbReference type="EMBL" id="KAE8245194.1"/>
    </source>
</evidence>
<feature type="compositionally biased region" description="Pro residues" evidence="18">
    <location>
        <begin position="1194"/>
        <end position="1208"/>
    </location>
</feature>
<protein>
    <recommendedName>
        <fullName evidence="1">RNA-directed DNA polymerase</fullName>
        <ecNumber evidence="1">2.7.7.49</ecNumber>
    </recommendedName>
</protein>
<keyword evidence="5" id="KW-0540">Nuclease</keyword>
<keyword evidence="12" id="KW-0229">DNA integration</keyword>
<proteinExistence type="predicted"/>
<evidence type="ECO:0000256" key="3">
    <source>
        <dbReference type="ARBA" id="ARBA00022679"/>
    </source>
</evidence>
<dbReference type="Gene3D" id="3.10.10.10">
    <property type="entry name" value="HIV Type 1 Reverse Transcriptase, subunit A, domain 1"/>
    <property type="match status" value="1"/>
</dbReference>
<dbReference type="Pfam" id="PF17917">
    <property type="entry name" value="RT_RNaseH"/>
    <property type="match status" value="1"/>
</dbReference>
<keyword evidence="16" id="KW-0233">DNA recombination</keyword>
<dbReference type="EC" id="2.7.7.49" evidence="1"/>
<evidence type="ECO:0000313" key="23">
    <source>
        <dbReference type="Proteomes" id="UP000077671"/>
    </source>
</evidence>
<dbReference type="PROSITE" id="PS50175">
    <property type="entry name" value="ASP_PROT_RETROV"/>
    <property type="match status" value="1"/>
</dbReference>
<dbReference type="InterPro" id="IPR041588">
    <property type="entry name" value="Integrase_H2C2"/>
</dbReference>
<evidence type="ECO:0000256" key="14">
    <source>
        <dbReference type="ARBA" id="ARBA00022932"/>
    </source>
</evidence>
<evidence type="ECO:0000256" key="2">
    <source>
        <dbReference type="ARBA" id="ARBA00022670"/>
    </source>
</evidence>
<evidence type="ECO:0000256" key="12">
    <source>
        <dbReference type="ARBA" id="ARBA00022908"/>
    </source>
</evidence>
<dbReference type="GO" id="GO:0003887">
    <property type="term" value="F:DNA-directed DNA polymerase activity"/>
    <property type="evidence" value="ECO:0007669"/>
    <property type="project" value="UniProtKB-KW"/>
</dbReference>
<dbReference type="PROSITE" id="PS50994">
    <property type="entry name" value="INTEGRASE"/>
    <property type="match status" value="1"/>
</dbReference>
<keyword evidence="3" id="KW-0808">Transferase</keyword>
<gene>
    <name evidence="22" type="ORF">A4X03_0g7491</name>
</gene>
<dbReference type="PANTHER" id="PTHR37984:SF5">
    <property type="entry name" value="PROTEIN NYNRIN-LIKE"/>
    <property type="match status" value="1"/>
</dbReference>
<keyword evidence="11" id="KW-0694">RNA-binding</keyword>
<organism evidence="22 23">
    <name type="scientific">Tilletia caries</name>
    <name type="common">wheat bunt fungus</name>
    <dbReference type="NCBI Taxonomy" id="13290"/>
    <lineage>
        <taxon>Eukaryota</taxon>
        <taxon>Fungi</taxon>
        <taxon>Dikarya</taxon>
        <taxon>Basidiomycota</taxon>
        <taxon>Ustilaginomycotina</taxon>
        <taxon>Exobasidiomycetes</taxon>
        <taxon>Tilletiales</taxon>
        <taxon>Tilletiaceae</taxon>
        <taxon>Tilletia</taxon>
    </lineage>
</organism>
<comment type="caution">
    <text evidence="22">The sequence shown here is derived from an EMBL/GenBank/DDBJ whole genome shotgun (WGS) entry which is preliminary data.</text>
</comment>
<evidence type="ECO:0000259" key="19">
    <source>
        <dbReference type="PROSITE" id="PS50175"/>
    </source>
</evidence>
<keyword evidence="8" id="KW-0255">Endonuclease</keyword>
<dbReference type="GO" id="GO:0005634">
    <property type="term" value="C:nucleus"/>
    <property type="evidence" value="ECO:0007669"/>
    <property type="project" value="UniProtKB-ARBA"/>
</dbReference>
<keyword evidence="6" id="KW-0479">Metal-binding</keyword>
<dbReference type="PANTHER" id="PTHR37984">
    <property type="entry name" value="PROTEIN CBG26694"/>
    <property type="match status" value="1"/>
</dbReference>
<evidence type="ECO:0000256" key="10">
    <source>
        <dbReference type="ARBA" id="ARBA00022842"/>
    </source>
</evidence>
<keyword evidence="13" id="KW-0695">RNA-directed DNA polymerase</keyword>
<dbReference type="InterPro" id="IPR000477">
    <property type="entry name" value="RT_dom"/>
</dbReference>
<dbReference type="Proteomes" id="UP000077671">
    <property type="component" value="Unassembled WGS sequence"/>
</dbReference>
<dbReference type="Pfam" id="PF24626">
    <property type="entry name" value="SH3_Tf2-1"/>
    <property type="match status" value="1"/>
</dbReference>
<dbReference type="Gene3D" id="3.30.420.10">
    <property type="entry name" value="Ribonuclease H-like superfamily/Ribonuclease H"/>
    <property type="match status" value="1"/>
</dbReference>
<dbReference type="GO" id="GO:0003723">
    <property type="term" value="F:RNA binding"/>
    <property type="evidence" value="ECO:0007669"/>
    <property type="project" value="UniProtKB-KW"/>
</dbReference>
<dbReference type="EMBL" id="LWDD02001794">
    <property type="protein sequence ID" value="KAE8245194.1"/>
    <property type="molecule type" value="Genomic_DNA"/>
</dbReference>
<dbReference type="InterPro" id="IPR050951">
    <property type="entry name" value="Retrovirus_Pol_polyprotein"/>
</dbReference>
<dbReference type="InterPro" id="IPR001995">
    <property type="entry name" value="Peptidase_A2_cat"/>
</dbReference>
<evidence type="ECO:0000256" key="17">
    <source>
        <dbReference type="ARBA" id="ARBA00023268"/>
    </source>
</evidence>
<evidence type="ECO:0000256" key="13">
    <source>
        <dbReference type="ARBA" id="ARBA00022918"/>
    </source>
</evidence>
<keyword evidence="2" id="KW-0645">Protease</keyword>
<name>A0A8T8SQ04_9BASI</name>
<dbReference type="GO" id="GO:0046872">
    <property type="term" value="F:metal ion binding"/>
    <property type="evidence" value="ECO:0007669"/>
    <property type="project" value="UniProtKB-KW"/>
</dbReference>
<evidence type="ECO:0000256" key="7">
    <source>
        <dbReference type="ARBA" id="ARBA00022750"/>
    </source>
</evidence>
<evidence type="ECO:0000256" key="18">
    <source>
        <dbReference type="SAM" id="MobiDB-lite"/>
    </source>
</evidence>
<evidence type="ECO:0000256" key="4">
    <source>
        <dbReference type="ARBA" id="ARBA00022695"/>
    </source>
</evidence>
<dbReference type="Pfam" id="PF00078">
    <property type="entry name" value="RVT_1"/>
    <property type="match status" value="1"/>
</dbReference>
<feature type="non-terminal residue" evidence="22">
    <location>
        <position position="1"/>
    </location>
</feature>
<dbReference type="Gene3D" id="1.10.340.70">
    <property type="match status" value="1"/>
</dbReference>
<keyword evidence="7" id="KW-0064">Aspartyl protease</keyword>
<evidence type="ECO:0000259" key="21">
    <source>
        <dbReference type="PROSITE" id="PS50994"/>
    </source>
</evidence>
<dbReference type="InterPro" id="IPR001584">
    <property type="entry name" value="Integrase_cat-core"/>
</dbReference>
<dbReference type="GO" id="GO:0004190">
    <property type="term" value="F:aspartic-type endopeptidase activity"/>
    <property type="evidence" value="ECO:0007669"/>
    <property type="project" value="UniProtKB-KW"/>
</dbReference>
<dbReference type="SUPFAM" id="SSF56672">
    <property type="entry name" value="DNA/RNA polymerases"/>
    <property type="match status" value="2"/>
</dbReference>
<feature type="compositionally biased region" description="Low complexity" evidence="18">
    <location>
        <begin position="1183"/>
        <end position="1193"/>
    </location>
</feature>
<accession>A0A8T8SQ04</accession>
<evidence type="ECO:0000256" key="9">
    <source>
        <dbReference type="ARBA" id="ARBA00022801"/>
    </source>
</evidence>
<reference evidence="22" key="2">
    <citation type="journal article" date="2019" name="IMA Fungus">
        <title>Genome sequencing and comparison of five Tilletia species to identify candidate genes for the detection of regulated species infecting wheat.</title>
        <authorList>
            <person name="Nguyen H.D.T."/>
            <person name="Sultana T."/>
            <person name="Kesanakurti P."/>
            <person name="Hambleton S."/>
        </authorList>
    </citation>
    <scope>NUCLEOTIDE SEQUENCE</scope>
    <source>
        <strain evidence="22">DAOMC 238032</strain>
    </source>
</reference>
<keyword evidence="15" id="KW-0238">DNA-binding</keyword>
<dbReference type="InterPro" id="IPR043128">
    <property type="entry name" value="Rev_trsase/Diguanyl_cyclase"/>
</dbReference>
<keyword evidence="17" id="KW-0511">Multifunctional enzyme</keyword>
<dbReference type="InterPro" id="IPR041577">
    <property type="entry name" value="RT_RNaseH_2"/>
</dbReference>
<dbReference type="GO" id="GO:0003677">
    <property type="term" value="F:DNA binding"/>
    <property type="evidence" value="ECO:0007669"/>
    <property type="project" value="UniProtKB-KW"/>
</dbReference>
<keyword evidence="4" id="KW-0548">Nucleotidyltransferase</keyword>
<feature type="region of interest" description="Disordered" evidence="18">
    <location>
        <begin position="1170"/>
        <end position="1214"/>
    </location>
</feature>
<evidence type="ECO:0000256" key="11">
    <source>
        <dbReference type="ARBA" id="ARBA00022884"/>
    </source>
</evidence>
<dbReference type="FunFam" id="3.30.70.270:FF:000020">
    <property type="entry name" value="Transposon Tf2-6 polyprotein-like Protein"/>
    <property type="match status" value="1"/>
</dbReference>
<feature type="domain" description="Peptidase A2" evidence="19">
    <location>
        <begin position="83"/>
        <end position="119"/>
    </location>
</feature>
<dbReference type="SUPFAM" id="SSF53098">
    <property type="entry name" value="Ribonuclease H-like"/>
    <property type="match status" value="1"/>
</dbReference>
<evidence type="ECO:0000256" key="1">
    <source>
        <dbReference type="ARBA" id="ARBA00012493"/>
    </source>
</evidence>
<dbReference type="InterPro" id="IPR056924">
    <property type="entry name" value="SH3_Tf2-1"/>
</dbReference>
<evidence type="ECO:0000256" key="16">
    <source>
        <dbReference type="ARBA" id="ARBA00023172"/>
    </source>
</evidence>
<dbReference type="Gene3D" id="3.30.70.270">
    <property type="match status" value="2"/>
</dbReference>
<dbReference type="SUPFAM" id="SSF50630">
    <property type="entry name" value="Acid proteases"/>
    <property type="match status" value="1"/>
</dbReference>
<keyword evidence="10" id="KW-0460">Magnesium</keyword>
<dbReference type="GO" id="GO:0004519">
    <property type="term" value="F:endonuclease activity"/>
    <property type="evidence" value="ECO:0007669"/>
    <property type="project" value="UniProtKB-KW"/>
</dbReference>
<dbReference type="GO" id="GO:0015074">
    <property type="term" value="P:DNA integration"/>
    <property type="evidence" value="ECO:0007669"/>
    <property type="project" value="UniProtKB-KW"/>
</dbReference>
<evidence type="ECO:0000256" key="6">
    <source>
        <dbReference type="ARBA" id="ARBA00022723"/>
    </source>
</evidence>
<dbReference type="InterPro" id="IPR021109">
    <property type="entry name" value="Peptidase_aspartic_dom_sf"/>
</dbReference>
<dbReference type="InterPro" id="IPR012337">
    <property type="entry name" value="RNaseH-like_sf"/>
</dbReference>
<evidence type="ECO:0000256" key="5">
    <source>
        <dbReference type="ARBA" id="ARBA00022722"/>
    </source>
</evidence>
<keyword evidence="9" id="KW-0378">Hydrolase</keyword>
<dbReference type="Gene3D" id="2.40.70.10">
    <property type="entry name" value="Acid Proteases"/>
    <property type="match status" value="1"/>
</dbReference>
<dbReference type="InterPro" id="IPR036397">
    <property type="entry name" value="RNaseH_sf"/>
</dbReference>
<dbReference type="GO" id="GO:0003964">
    <property type="term" value="F:RNA-directed DNA polymerase activity"/>
    <property type="evidence" value="ECO:0007669"/>
    <property type="project" value="UniProtKB-KW"/>
</dbReference>
<evidence type="ECO:0000256" key="8">
    <source>
        <dbReference type="ARBA" id="ARBA00022759"/>
    </source>
</evidence>
<feature type="domain" description="Reverse transcriptase" evidence="20">
    <location>
        <begin position="435"/>
        <end position="620"/>
    </location>
</feature>
<feature type="domain" description="Integrase catalytic" evidence="21">
    <location>
        <begin position="888"/>
        <end position="1048"/>
    </location>
</feature>
<sequence>CLTETEPAPTGGKVLTIVPSPHLFTARTFSVDRDTKPLRQKTRRRGQTVVLQPGPEVGTGLAYRRHVPLTTLIRVNDTDGAPLSSLLDTGASLSVIDRNLLELLGGTVQGQPMRIQGLGPASSLGWCTLTFFIDARGAPGSRVTVECSLDFHVLEAFAPGLCLGQDFVSTHGVVIDSANDAATVAHDGAVLTFSVREHMPAPYTTAAELCVVRDVVVSARSHAWVPVNVACLAPGVDYTVFPRLTVDASETVQLAGPVAITGRSATHILLTNVGTTDAVVERRTPVADALAAHVGDAQVHTSHTFELLPIAPAAAGVHLADASLAPLADVDVSPLDISADDAAPSPPPSSPEPTTVMVDDVFKVGVGVGGEPDAEVVDVLRRHRGAFALDGRPGRVIGHEMPIDLRDDAALHPEAPRRASPEKRRAMDSAIDQLLSWDVIEPSTSPVSFPVLMVRQYDKWRFCVDYRQLNAHTIPDSYPLPTTDSVFNSLTGKRVFSLLDALRGYHQLGVREQDRWKTAFTCHRGLFQYKTVPFGLRNAPAVFQRLMDALLGELRWKDAVVYIDDVVVATHTMTEHVVALDTLLARVSSAGLRFSPAKCTFAVSSLVLLGRKVSAAGVAVWGDRAKAVLDLPRPRTLRDLYHALGLFGYYRAFVPNFASVAAPLSQLTQGWRYAKVGERYQLVGSDGVAASAARVEISWGDAQQLAFDTLKAAIATPPVLAHPDPTRPYILYVDASKEGFGAVLHQVFERDDGPGAAEMFPLDARLLPPTVSKERWRTWLLNDRLFGPIVRSLEAGEGATDEWLVEDGVLVRRVDGVLALPDAGVPFILRAAHDSAGHFGFSKTFLRVPRHFWRPSLSVAVRAWVRHCAACISTKVMRRTGELEIGKDAALPFEAISIDLLLGFPRSRAGHDAVLVVLDLFSRMVLMEPCSSSVTSEDIAAILSDRVLRMGWRPRRLVPDSEARLTGDVMRRLAASLQAELRPSLPHHHQANPVERTIQTAKFVLQSLCVTSRAHWDRRAVPAAELAINSTPSVTTGERPFDLVFVAHPDLVHAVFDSEEHSGVGSFAERLAAADARLSEAREAVSVARAAQKRNYDRSRAALPFLEPGARVYVRLDDRPMPGALHDKLAPRKQGPYEVLEVLSPHRVRLALPAGIGIGNEFDVSQLDVTPAVPDPFETHRAGSPPATSSSPVPASPGSPPEVSPSLPPRERHAPRAMREYETGPGTFSMSIVPVEDLRGPYRRPRRLSLEDGREVVLVEKPVAFLSRLTAPAERKLVAAELELCCLAWAFGRFLHLLEGADVTVVTDHAPLGAMLTSTAGAKYGPVISRCRALLMPHLAHLRFVHRPGSSHTNADALSRLVVRPETDELLEGGM</sequence>
<dbReference type="GO" id="GO:0006508">
    <property type="term" value="P:proteolysis"/>
    <property type="evidence" value="ECO:0007669"/>
    <property type="project" value="UniProtKB-KW"/>
</dbReference>
<evidence type="ECO:0000259" key="20">
    <source>
        <dbReference type="PROSITE" id="PS50878"/>
    </source>
</evidence>
<dbReference type="CDD" id="cd00303">
    <property type="entry name" value="retropepsin_like"/>
    <property type="match status" value="1"/>
</dbReference>
<dbReference type="Pfam" id="PF17921">
    <property type="entry name" value="Integrase_H2C2"/>
    <property type="match status" value="1"/>
</dbReference>
<reference evidence="22" key="1">
    <citation type="submission" date="2016-04" db="EMBL/GenBank/DDBJ databases">
        <authorList>
            <person name="Nguyen H.D."/>
            <person name="Kesanakurti P."/>
            <person name="Cullis J."/>
            <person name="Levesque C.A."/>
            <person name="Hambleton S."/>
        </authorList>
    </citation>
    <scope>NUCLEOTIDE SEQUENCE</scope>
    <source>
        <strain evidence="22">DAOMC 238032</strain>
    </source>
</reference>
<dbReference type="GO" id="GO:0006310">
    <property type="term" value="P:DNA recombination"/>
    <property type="evidence" value="ECO:0007669"/>
    <property type="project" value="UniProtKB-KW"/>
</dbReference>
<keyword evidence="14" id="KW-0239">DNA-directed DNA polymerase</keyword>
<dbReference type="InterPro" id="IPR041373">
    <property type="entry name" value="RT_RNaseH"/>
</dbReference>
<dbReference type="PROSITE" id="PS50878">
    <property type="entry name" value="RT_POL"/>
    <property type="match status" value="1"/>
</dbReference>
<dbReference type="Pfam" id="PF17919">
    <property type="entry name" value="RT_RNaseH_2"/>
    <property type="match status" value="1"/>
</dbReference>
<dbReference type="CDD" id="cd01647">
    <property type="entry name" value="RT_LTR"/>
    <property type="match status" value="1"/>
</dbReference>
<dbReference type="InterPro" id="IPR043502">
    <property type="entry name" value="DNA/RNA_pol_sf"/>
</dbReference>
<evidence type="ECO:0000256" key="15">
    <source>
        <dbReference type="ARBA" id="ARBA00023125"/>
    </source>
</evidence>